<keyword evidence="2" id="KW-1185">Reference proteome</keyword>
<dbReference type="EMBL" id="JAIWYP010000002">
    <property type="protein sequence ID" value="KAH3868832.1"/>
    <property type="molecule type" value="Genomic_DNA"/>
</dbReference>
<protein>
    <submittedName>
        <fullName evidence="1">Uncharacterized protein</fullName>
    </submittedName>
</protein>
<proteinExistence type="predicted"/>
<evidence type="ECO:0000313" key="1">
    <source>
        <dbReference type="EMBL" id="KAH3868832.1"/>
    </source>
</evidence>
<dbReference type="Proteomes" id="UP000828390">
    <property type="component" value="Unassembled WGS sequence"/>
</dbReference>
<gene>
    <name evidence="1" type="ORF">DPMN_031986</name>
</gene>
<name>A0A9D4RJL7_DREPO</name>
<accession>A0A9D4RJL7</accession>
<evidence type="ECO:0000313" key="2">
    <source>
        <dbReference type="Proteomes" id="UP000828390"/>
    </source>
</evidence>
<comment type="caution">
    <text evidence="1">The sequence shown here is derived from an EMBL/GenBank/DDBJ whole genome shotgun (WGS) entry which is preliminary data.</text>
</comment>
<dbReference type="AlphaFoldDB" id="A0A9D4RJL7"/>
<reference evidence="1" key="2">
    <citation type="submission" date="2020-11" db="EMBL/GenBank/DDBJ databases">
        <authorList>
            <person name="McCartney M.A."/>
            <person name="Auch B."/>
            <person name="Kono T."/>
            <person name="Mallez S."/>
            <person name="Becker A."/>
            <person name="Gohl D.M."/>
            <person name="Silverstein K.A.T."/>
            <person name="Koren S."/>
            <person name="Bechman K.B."/>
            <person name="Herman A."/>
            <person name="Abrahante J.E."/>
            <person name="Garbe J."/>
        </authorList>
    </citation>
    <scope>NUCLEOTIDE SEQUENCE</scope>
    <source>
        <strain evidence="1">Duluth1</strain>
        <tissue evidence="1">Whole animal</tissue>
    </source>
</reference>
<organism evidence="1 2">
    <name type="scientific">Dreissena polymorpha</name>
    <name type="common">Zebra mussel</name>
    <name type="synonym">Mytilus polymorpha</name>
    <dbReference type="NCBI Taxonomy" id="45954"/>
    <lineage>
        <taxon>Eukaryota</taxon>
        <taxon>Metazoa</taxon>
        <taxon>Spiralia</taxon>
        <taxon>Lophotrochozoa</taxon>
        <taxon>Mollusca</taxon>
        <taxon>Bivalvia</taxon>
        <taxon>Autobranchia</taxon>
        <taxon>Heteroconchia</taxon>
        <taxon>Euheterodonta</taxon>
        <taxon>Imparidentia</taxon>
        <taxon>Neoheterodontei</taxon>
        <taxon>Myida</taxon>
        <taxon>Dreissenoidea</taxon>
        <taxon>Dreissenidae</taxon>
        <taxon>Dreissena</taxon>
    </lineage>
</organism>
<sequence length="50" mass="5810">MPPMTLLSELHPVEANAGLLKPIFARYGDKHNEGRILCLDERLLRQCRRH</sequence>
<reference evidence="1" key="1">
    <citation type="journal article" date="2019" name="bioRxiv">
        <title>The Genome of the Zebra Mussel, Dreissena polymorpha: A Resource for Invasive Species Research.</title>
        <authorList>
            <person name="McCartney M.A."/>
            <person name="Auch B."/>
            <person name="Kono T."/>
            <person name="Mallez S."/>
            <person name="Zhang Y."/>
            <person name="Obille A."/>
            <person name="Becker A."/>
            <person name="Abrahante J.E."/>
            <person name="Garbe J."/>
            <person name="Badalamenti J.P."/>
            <person name="Herman A."/>
            <person name="Mangelson H."/>
            <person name="Liachko I."/>
            <person name="Sullivan S."/>
            <person name="Sone E.D."/>
            <person name="Koren S."/>
            <person name="Silverstein K.A.T."/>
            <person name="Beckman K.B."/>
            <person name="Gohl D.M."/>
        </authorList>
    </citation>
    <scope>NUCLEOTIDE SEQUENCE</scope>
    <source>
        <strain evidence="1">Duluth1</strain>
        <tissue evidence="1">Whole animal</tissue>
    </source>
</reference>